<feature type="coiled-coil region" evidence="1">
    <location>
        <begin position="111"/>
        <end position="230"/>
    </location>
</feature>
<feature type="coiled-coil region" evidence="1">
    <location>
        <begin position="650"/>
        <end position="833"/>
    </location>
</feature>
<dbReference type="EMBL" id="CAID01000004">
    <property type="protein sequence ID" value="CEF97788.1"/>
    <property type="molecule type" value="Genomic_DNA"/>
</dbReference>
<feature type="region of interest" description="Disordered" evidence="2">
    <location>
        <begin position="50"/>
        <end position="102"/>
    </location>
</feature>
<proteinExistence type="predicted"/>
<comment type="caution">
    <text evidence="3">The sequence shown here is derived from an EMBL/GenBank/DDBJ whole genome shotgun (WGS) entry which is preliminary data.</text>
</comment>
<keyword evidence="4" id="KW-1185">Reference proteome</keyword>
<dbReference type="RefSeq" id="XP_022838888.1">
    <property type="nucleotide sequence ID" value="XM_022984640.1"/>
</dbReference>
<accession>A0A090N3A7</accession>
<feature type="coiled-coil region" evidence="1">
    <location>
        <begin position="955"/>
        <end position="1130"/>
    </location>
</feature>
<organism evidence="3 4">
    <name type="scientific">Ostreococcus tauri</name>
    <name type="common">Marine green alga</name>
    <dbReference type="NCBI Taxonomy" id="70448"/>
    <lineage>
        <taxon>Eukaryota</taxon>
        <taxon>Viridiplantae</taxon>
        <taxon>Chlorophyta</taxon>
        <taxon>Mamiellophyceae</taxon>
        <taxon>Mamiellales</taxon>
        <taxon>Bathycoccaceae</taxon>
        <taxon>Ostreococcus</taxon>
    </lineage>
</organism>
<evidence type="ECO:0000256" key="2">
    <source>
        <dbReference type="SAM" id="MobiDB-lite"/>
    </source>
</evidence>
<sequence length="1323" mass="149006">MDGSGVTTTTTTTNDAAVELRRKLEHTSARALEALERKDETIAALRRELANARAEREAGRREQSGLDGRRHRRRDDAMVDSDWSNDENDHPNEGFEGTRARRKIAGGRRERARLERALEDERGVVARLRGELREANANVEKLREVHNEATYFFEAGESHAESLKERLQRTLLSRDKLEIDRETAAEERERALVARVAALDAERAQANEAAEAWKSKATVLETELDEIKRRAYPTDDQDEGSADRLRVRLAETRLALRETLEAQESSSFGFRAVKTGTERAELAAVSTSTRSAREDAKLKNALEKISSLKVVIKGLRGTNATQANELGRLETLLREQIATNKLTAESAEAMSEGAAREREHYAKALRQREEELFALRETVTILESDREVAIDGVWLQRELSKARDKIVALETENATLLNDRELLAGEVRQLRHEVKGESERANTYEAISIAAHQREQVLSAQLEWKTEECYTYMETELELLDYLDDAEREALDAEIGRKSCEQALQLQMKRMGDFSAAQILELKQHIEQSVAEASDAHAVTKFCRDIQNVLRTKPVGSEETNHKLEAVLMDTQRTICRLESSAMKHEAAFFAAMRHIAKLEHQSAATKTAFDHVCAILELSQKSYASFGSNALSSMEKRLTAATSRSAKLARTIAREAHENESELHELEEELLEREEQVQLMKARIEELEITGNELLAARDSAANAMQTISVARDNAKKELFQEQDRLREALRTVADLDAEIALMKDDIRAPALEQQNEELSALVEEQAQAISAASEELERRVADEIESRQKLEEVTRDLEETRDRLSKATAQAESGLEEVRVARERLAEFEKQNNASGVDMSSTSTDLAITSPQAVETRTDTETLVAVALEDNRAAAIVAAAARSDVNASRVEVERLYEELRRRDEEVAPSIESAMKALESISARLEDVFAERDGKYEVASRALEHDATALQAFAEVMSARLLNLEAELAEQKRKEEEWLASNKPSDEERRAHIERCKRYRELMQRLREQHEGERAKLLEYVNDSETKIAELTKRVQNSWAGETEAELAALKEELANSHEHIARLQARITQQDLVKETHEGGYALLEEFESSNAELRDTKAKLAASEDEAERLKEGLEKCASQLNTVREETKKAVEQQLTLRFRRELARREDEVEQLHNKCSEYVPPCVSLVEAVRMLVVRLLRISAAVVHLSRSTEGVQSIAETMLQEEDANEVASLVGLSLQDITSVFAVRNIRADASTDETRAALNMLDSPANVSAAVAWCEARTAQLNDALTSKSSIAEVWREDALEAVTSLAHEKAREAESYLRSTTPELERWWSELE</sequence>
<evidence type="ECO:0000313" key="4">
    <source>
        <dbReference type="Proteomes" id="UP000009170"/>
    </source>
</evidence>
<feature type="compositionally biased region" description="Basic and acidic residues" evidence="2">
    <location>
        <begin position="87"/>
        <end position="99"/>
    </location>
</feature>
<dbReference type="InParanoid" id="A0A090N3A7"/>
<evidence type="ECO:0000256" key="1">
    <source>
        <dbReference type="SAM" id="Coils"/>
    </source>
</evidence>
<dbReference type="OrthoDB" id="10518983at2759"/>
<protein>
    <submittedName>
        <fullName evidence="3">Unnamed product</fullName>
    </submittedName>
</protein>
<feature type="compositionally biased region" description="Basic and acidic residues" evidence="2">
    <location>
        <begin position="50"/>
        <end position="68"/>
    </location>
</feature>
<reference evidence="4" key="1">
    <citation type="journal article" date="2006" name="Proc. Natl. Acad. Sci. U.S.A.">
        <title>Genome analysis of the smallest free-living eukaryote Ostreococcus tauri unveils many unique features.</title>
        <authorList>
            <person name="Derelle E."/>
            <person name="Ferraz C."/>
            <person name="Rombauts S."/>
            <person name="Rouze P."/>
            <person name="Worden A.Z."/>
            <person name="Robbens S."/>
            <person name="Partensky F."/>
            <person name="Degroeve S."/>
            <person name="Echeynie S."/>
            <person name="Cooke R."/>
            <person name="Saeys Y."/>
            <person name="Wuyts J."/>
            <person name="Jabbari K."/>
            <person name="Bowler C."/>
            <person name="Panaud O."/>
            <person name="Piegu B."/>
            <person name="Ball S.G."/>
            <person name="Ral J.-P."/>
            <person name="Bouget F.-Y."/>
            <person name="Piganeau G."/>
            <person name="De Baets B."/>
            <person name="Picard A."/>
            <person name="Delseny M."/>
            <person name="Demaille J."/>
            <person name="Van de Peer Y."/>
            <person name="Moreau H."/>
        </authorList>
    </citation>
    <scope>NUCLEOTIDE SEQUENCE [LARGE SCALE GENOMIC DNA]</scope>
    <source>
        <strain evidence="4">OTTH 0595 / CCAP 157/2 / RCC745</strain>
    </source>
</reference>
<keyword evidence="1" id="KW-0175">Coiled coil</keyword>
<evidence type="ECO:0000313" key="3">
    <source>
        <dbReference type="EMBL" id="CEF97788.1"/>
    </source>
</evidence>
<dbReference type="Proteomes" id="UP000009170">
    <property type="component" value="Unassembled WGS sequence"/>
</dbReference>
<dbReference type="KEGG" id="ota:OT_ostta04g05450"/>
<dbReference type="STRING" id="70448.A0A090N3A7"/>
<name>A0A090N3A7_OSTTA</name>
<dbReference type="GeneID" id="9834092"/>
<reference evidence="3 4" key="2">
    <citation type="journal article" date="2014" name="BMC Genomics">
        <title>An improved genome of the model marine alga Ostreococcus tauri unfolds by assessing Illumina de novo assemblies.</title>
        <authorList>
            <person name="Blanc-Mathieu R."/>
            <person name="Verhelst B."/>
            <person name="Derelle E."/>
            <person name="Rombauts S."/>
            <person name="Bouget F.Y."/>
            <person name="Carre I."/>
            <person name="Chateau A."/>
            <person name="Eyre-Walker A."/>
            <person name="Grimsley N."/>
            <person name="Moreau H."/>
            <person name="Piegu B."/>
            <person name="Rivals E."/>
            <person name="Schackwitz W."/>
            <person name="Van de Peer Y."/>
            <person name="Piganeau G."/>
        </authorList>
    </citation>
    <scope>NUCLEOTIDE SEQUENCE [LARGE SCALE GENOMIC DNA]</scope>
    <source>
        <strain evidence="4">OTTH 0595 / CCAP 157/2 / RCC745</strain>
    </source>
</reference>
<gene>
    <name evidence="3" type="ORF">OT_ostta04g05450</name>
</gene>